<dbReference type="PANTHER" id="PTHR42751">
    <property type="entry name" value="SODIUM/HYDROGEN EXCHANGER FAMILY/TRKA DOMAIN PROTEIN"/>
    <property type="match status" value="1"/>
</dbReference>
<dbReference type="GO" id="GO:0015297">
    <property type="term" value="F:antiporter activity"/>
    <property type="evidence" value="ECO:0007669"/>
    <property type="project" value="InterPro"/>
</dbReference>
<proteinExistence type="inferred from homology"/>
<evidence type="ECO:0000256" key="2">
    <source>
        <dbReference type="ARBA" id="ARBA00005551"/>
    </source>
</evidence>
<feature type="transmembrane region" description="Helical" evidence="7">
    <location>
        <begin position="326"/>
        <end position="349"/>
    </location>
</feature>
<dbReference type="EMBL" id="CAEZTD010000013">
    <property type="protein sequence ID" value="CAB4554650.1"/>
    <property type="molecule type" value="Genomic_DNA"/>
</dbReference>
<dbReference type="Pfam" id="PF00999">
    <property type="entry name" value="Na_H_Exchanger"/>
    <property type="match status" value="1"/>
</dbReference>
<feature type="transmembrane region" description="Helical" evidence="7">
    <location>
        <begin position="220"/>
        <end position="253"/>
    </location>
</feature>
<keyword evidence="5 7" id="KW-1133">Transmembrane helix</keyword>
<dbReference type="InterPro" id="IPR038770">
    <property type="entry name" value="Na+/solute_symporter_sf"/>
</dbReference>
<reference evidence="9" key="1">
    <citation type="submission" date="2020-05" db="EMBL/GenBank/DDBJ databases">
        <authorList>
            <person name="Chiriac C."/>
            <person name="Salcher M."/>
            <person name="Ghai R."/>
            <person name="Kavagutti S V."/>
        </authorList>
    </citation>
    <scope>NUCLEOTIDE SEQUENCE</scope>
</reference>
<evidence type="ECO:0000256" key="1">
    <source>
        <dbReference type="ARBA" id="ARBA00004141"/>
    </source>
</evidence>
<protein>
    <submittedName>
        <fullName evidence="9">Unannotated protein</fullName>
    </submittedName>
</protein>
<keyword evidence="3" id="KW-0813">Transport</keyword>
<organism evidence="9">
    <name type="scientific">freshwater metagenome</name>
    <dbReference type="NCBI Taxonomy" id="449393"/>
    <lineage>
        <taxon>unclassified sequences</taxon>
        <taxon>metagenomes</taxon>
        <taxon>ecological metagenomes</taxon>
    </lineage>
</organism>
<feature type="transmembrane region" description="Helical" evidence="7">
    <location>
        <begin position="355"/>
        <end position="377"/>
    </location>
</feature>
<feature type="transmembrane region" description="Helical" evidence="7">
    <location>
        <begin position="59"/>
        <end position="77"/>
    </location>
</feature>
<feature type="transmembrane region" description="Helical" evidence="7">
    <location>
        <begin position="35"/>
        <end position="53"/>
    </location>
</feature>
<evidence type="ECO:0000313" key="9">
    <source>
        <dbReference type="EMBL" id="CAB4554650.1"/>
    </source>
</evidence>
<evidence type="ECO:0000256" key="3">
    <source>
        <dbReference type="ARBA" id="ARBA00022448"/>
    </source>
</evidence>
<feature type="transmembrane region" description="Helical" evidence="7">
    <location>
        <begin position="6"/>
        <end position="23"/>
    </location>
</feature>
<gene>
    <name evidence="9" type="ORF">UFOPK1591_00292</name>
</gene>
<dbReference type="InterPro" id="IPR006153">
    <property type="entry name" value="Cation/H_exchanger_TM"/>
</dbReference>
<dbReference type="Gene3D" id="1.20.1530.20">
    <property type="match status" value="1"/>
</dbReference>
<evidence type="ECO:0000259" key="8">
    <source>
        <dbReference type="Pfam" id="PF00999"/>
    </source>
</evidence>
<dbReference type="AlphaFoldDB" id="A0A6J6CSY2"/>
<feature type="transmembrane region" description="Helical" evidence="7">
    <location>
        <begin position="180"/>
        <end position="200"/>
    </location>
</feature>
<dbReference type="PANTHER" id="PTHR42751:SF6">
    <property type="entry name" value="CONSERVED INTEGRAL MEMBRANE TRANSPORT PROTEIN-RELATED"/>
    <property type="match status" value="1"/>
</dbReference>
<accession>A0A6J6CSY2</accession>
<evidence type="ECO:0000256" key="4">
    <source>
        <dbReference type="ARBA" id="ARBA00022692"/>
    </source>
</evidence>
<feature type="transmembrane region" description="Helical" evidence="7">
    <location>
        <begin position="151"/>
        <end position="174"/>
    </location>
</feature>
<evidence type="ECO:0000256" key="7">
    <source>
        <dbReference type="SAM" id="Phobius"/>
    </source>
</evidence>
<feature type="transmembrane region" description="Helical" evidence="7">
    <location>
        <begin position="292"/>
        <end position="314"/>
    </location>
</feature>
<keyword evidence="4 7" id="KW-0812">Transmembrane</keyword>
<evidence type="ECO:0000256" key="6">
    <source>
        <dbReference type="ARBA" id="ARBA00023136"/>
    </source>
</evidence>
<comment type="similarity">
    <text evidence="2">Belongs to the monovalent cation:proton antiporter 2 (CPA2) transporter (TC 2.A.37) family.</text>
</comment>
<dbReference type="GO" id="GO:1902600">
    <property type="term" value="P:proton transmembrane transport"/>
    <property type="evidence" value="ECO:0007669"/>
    <property type="project" value="InterPro"/>
</dbReference>
<keyword evidence="6 7" id="KW-0472">Membrane</keyword>
<comment type="subcellular location">
    <subcellularLocation>
        <location evidence="1">Membrane</location>
        <topology evidence="1">Multi-pass membrane protein</topology>
    </subcellularLocation>
</comment>
<name>A0A6J6CSY2_9ZZZZ</name>
<sequence>MDINHETLLLIEVGAMLLFMGVLGRIANKLGQSAIPLYMSLGLLFGSGSVFPLDASSEFLKTGSEIGVILLLLVLGLEYSPTELVRSLRKSGRSGVLDALLNATPGAIFALLMGWGPVGALVLAGVTWVSSSGVIVKVLRDLGRIGNRETPTIVSVLVMEDLAMAFYLPVLSAIVVGATLAQGLITVAVAVGLVLFVLILTYHFGTKLSKVFNANHGESLILGVMGLTMLIAGIAAAVQVSSAVGAFLVGIALSGQVAENAEKVVEPLRDVFASIFFLFFGLQTDPADIPDVFLPALALAVVTMATKVITGYVAAKGAGIGVPGRWRAGLALMPRGEFSIIIAGLAVSAGLDPAIAPFAATYMLITVISSPVLARVTDTQWFKRRMRGTTAPSI</sequence>
<dbReference type="GO" id="GO:0016020">
    <property type="term" value="C:membrane"/>
    <property type="evidence" value="ECO:0007669"/>
    <property type="project" value="UniProtKB-SubCell"/>
</dbReference>
<evidence type="ECO:0000256" key="5">
    <source>
        <dbReference type="ARBA" id="ARBA00022989"/>
    </source>
</evidence>
<feature type="domain" description="Cation/H+ exchanger transmembrane" evidence="8">
    <location>
        <begin position="18"/>
        <end position="373"/>
    </location>
</feature>